<dbReference type="AlphaFoldDB" id="A0A1H8IUH7"/>
<evidence type="ECO:0000313" key="4">
    <source>
        <dbReference type="Proteomes" id="UP000198809"/>
    </source>
</evidence>
<evidence type="ECO:0000313" key="3">
    <source>
        <dbReference type="EMBL" id="SEN71637.1"/>
    </source>
</evidence>
<evidence type="ECO:0000313" key="2">
    <source>
        <dbReference type="EMBL" id="QWU16071.1"/>
    </source>
</evidence>
<evidence type="ECO:0000313" key="5">
    <source>
        <dbReference type="Proteomes" id="UP000683429"/>
    </source>
</evidence>
<dbReference type="Proteomes" id="UP000683429">
    <property type="component" value="Chromosome"/>
</dbReference>
<reference evidence="2 5" key="2">
    <citation type="submission" date="2021-06" db="EMBL/GenBank/DDBJ databases">
        <title>Whole genome sequence of Paenibacillus sophorae DSM23020 for comparative genomics.</title>
        <authorList>
            <person name="Kim M.-J."/>
            <person name="Lee G."/>
            <person name="Shin J.-H."/>
        </authorList>
    </citation>
    <scope>NUCLEOTIDE SEQUENCE [LARGE SCALE GENOMIC DNA]</scope>
    <source>
        <strain evidence="2 5">DSM 23020</strain>
    </source>
</reference>
<keyword evidence="5" id="KW-1185">Reference proteome</keyword>
<dbReference type="Proteomes" id="UP000198809">
    <property type="component" value="Unassembled WGS sequence"/>
</dbReference>
<reference evidence="3 4" key="1">
    <citation type="submission" date="2016-10" db="EMBL/GenBank/DDBJ databases">
        <authorList>
            <person name="de Groot N.N."/>
        </authorList>
    </citation>
    <scope>NUCLEOTIDE SEQUENCE [LARGE SCALE GENOMIC DNA]</scope>
    <source>
        <strain evidence="3 4">CGMCC 1.10238</strain>
    </source>
</reference>
<keyword evidence="1" id="KW-0472">Membrane</keyword>
<gene>
    <name evidence="2" type="ORF">KP014_01985</name>
    <name evidence="3" type="ORF">SAMN04487895_102319</name>
</gene>
<dbReference type="EMBL" id="FODH01000002">
    <property type="protein sequence ID" value="SEN71637.1"/>
    <property type="molecule type" value="Genomic_DNA"/>
</dbReference>
<keyword evidence="1" id="KW-0812">Transmembrane</keyword>
<name>A0A1H8IUH7_9BACL</name>
<dbReference type="RefSeq" id="WP_036604625.1">
    <property type="nucleotide sequence ID" value="NZ_CP076607.1"/>
</dbReference>
<feature type="transmembrane region" description="Helical" evidence="1">
    <location>
        <begin position="71"/>
        <end position="94"/>
    </location>
</feature>
<organism evidence="3 4">
    <name type="scientific">Paenibacillus sophorae</name>
    <dbReference type="NCBI Taxonomy" id="1333845"/>
    <lineage>
        <taxon>Bacteria</taxon>
        <taxon>Bacillati</taxon>
        <taxon>Bacillota</taxon>
        <taxon>Bacilli</taxon>
        <taxon>Bacillales</taxon>
        <taxon>Paenibacillaceae</taxon>
        <taxon>Paenibacillus</taxon>
    </lineage>
</organism>
<sequence>MSFIFFFSFIIGTILLVTRSKENESIRWLALCNYCASIGALSGVLKDETIPAFKNNGIQETVIFFLHELSIYFQFLGQSIAPYAVLMYAITFILS</sequence>
<accession>A0A1H8IUH7</accession>
<keyword evidence="1" id="KW-1133">Transmembrane helix</keyword>
<dbReference type="STRING" id="1333845.SAMN04487895_102319"/>
<dbReference type="OrthoDB" id="9121833at2"/>
<dbReference type="EMBL" id="CP076607">
    <property type="protein sequence ID" value="QWU16071.1"/>
    <property type="molecule type" value="Genomic_DNA"/>
</dbReference>
<protein>
    <submittedName>
        <fullName evidence="3">Uncharacterized protein</fullName>
    </submittedName>
</protein>
<proteinExistence type="predicted"/>
<evidence type="ECO:0000256" key="1">
    <source>
        <dbReference type="SAM" id="Phobius"/>
    </source>
</evidence>